<accession>A0A0C9Y0X9</accession>
<evidence type="ECO:0000313" key="1">
    <source>
        <dbReference type="EMBL" id="KIK10856.1"/>
    </source>
</evidence>
<dbReference type="AlphaFoldDB" id="A0A0C9Y0X9"/>
<name>A0A0C9Y0X9_9AGAM</name>
<protein>
    <submittedName>
        <fullName evidence="1">Uncharacterized protein</fullName>
    </submittedName>
</protein>
<sequence length="118" mass="13113">MTQPWEGSTGKVCEKICKRFYVISPSRFKSKLTVDGGESIATEEATTFSKTVMEVHVGISVLLCNTEVYEIYNGGILTGADKDIAGFDILMNEVVQVYVLQSLELQTELKREKKGVEN</sequence>
<reference evidence="1 2" key="1">
    <citation type="submission" date="2014-04" db="EMBL/GenBank/DDBJ databases">
        <authorList>
            <consortium name="DOE Joint Genome Institute"/>
            <person name="Kuo A."/>
            <person name="Kohler A."/>
            <person name="Costa M.D."/>
            <person name="Nagy L.G."/>
            <person name="Floudas D."/>
            <person name="Copeland A."/>
            <person name="Barry K.W."/>
            <person name="Cichocki N."/>
            <person name="Veneault-Fourrey C."/>
            <person name="LaButti K."/>
            <person name="Lindquist E.A."/>
            <person name="Lipzen A."/>
            <person name="Lundell T."/>
            <person name="Morin E."/>
            <person name="Murat C."/>
            <person name="Sun H."/>
            <person name="Tunlid A."/>
            <person name="Henrissat B."/>
            <person name="Grigoriev I.V."/>
            <person name="Hibbett D.S."/>
            <person name="Martin F."/>
            <person name="Nordberg H.P."/>
            <person name="Cantor M.N."/>
            <person name="Hua S.X."/>
        </authorList>
    </citation>
    <scope>NUCLEOTIDE SEQUENCE [LARGE SCALE GENOMIC DNA]</scope>
    <source>
        <strain evidence="1 2">441</strain>
    </source>
</reference>
<organism evidence="1 2">
    <name type="scientific">Pisolithus microcarpus 441</name>
    <dbReference type="NCBI Taxonomy" id="765257"/>
    <lineage>
        <taxon>Eukaryota</taxon>
        <taxon>Fungi</taxon>
        <taxon>Dikarya</taxon>
        <taxon>Basidiomycota</taxon>
        <taxon>Agaricomycotina</taxon>
        <taxon>Agaricomycetes</taxon>
        <taxon>Agaricomycetidae</taxon>
        <taxon>Boletales</taxon>
        <taxon>Sclerodermatineae</taxon>
        <taxon>Pisolithaceae</taxon>
        <taxon>Pisolithus</taxon>
    </lineage>
</organism>
<dbReference type="HOGENOM" id="CLU_2074110_0_0_1"/>
<dbReference type="Proteomes" id="UP000054018">
    <property type="component" value="Unassembled WGS sequence"/>
</dbReference>
<dbReference type="EMBL" id="KN834389">
    <property type="protein sequence ID" value="KIK10856.1"/>
    <property type="molecule type" value="Genomic_DNA"/>
</dbReference>
<reference evidence="2" key="2">
    <citation type="submission" date="2015-01" db="EMBL/GenBank/DDBJ databases">
        <title>Evolutionary Origins and Diversification of the Mycorrhizal Mutualists.</title>
        <authorList>
            <consortium name="DOE Joint Genome Institute"/>
            <consortium name="Mycorrhizal Genomics Consortium"/>
            <person name="Kohler A."/>
            <person name="Kuo A."/>
            <person name="Nagy L.G."/>
            <person name="Floudas D."/>
            <person name="Copeland A."/>
            <person name="Barry K.W."/>
            <person name="Cichocki N."/>
            <person name="Veneault-Fourrey C."/>
            <person name="LaButti K."/>
            <person name="Lindquist E.A."/>
            <person name="Lipzen A."/>
            <person name="Lundell T."/>
            <person name="Morin E."/>
            <person name="Murat C."/>
            <person name="Riley R."/>
            <person name="Ohm R."/>
            <person name="Sun H."/>
            <person name="Tunlid A."/>
            <person name="Henrissat B."/>
            <person name="Grigoriev I.V."/>
            <person name="Hibbett D.S."/>
            <person name="Martin F."/>
        </authorList>
    </citation>
    <scope>NUCLEOTIDE SEQUENCE [LARGE SCALE GENOMIC DNA]</scope>
    <source>
        <strain evidence="2">441</strain>
    </source>
</reference>
<gene>
    <name evidence="1" type="ORF">PISMIDRAFT_20019</name>
</gene>
<evidence type="ECO:0000313" key="2">
    <source>
        <dbReference type="Proteomes" id="UP000054018"/>
    </source>
</evidence>
<proteinExistence type="predicted"/>
<keyword evidence="2" id="KW-1185">Reference proteome</keyword>